<evidence type="ECO:0000256" key="1">
    <source>
        <dbReference type="SAM" id="MobiDB-lite"/>
    </source>
</evidence>
<proteinExistence type="predicted"/>
<dbReference type="NCBIfam" id="NF033738">
    <property type="entry name" value="microvirid_RiPP"/>
    <property type="match status" value="1"/>
</dbReference>
<comment type="caution">
    <text evidence="2">The sequence shown here is derived from an EMBL/GenBank/DDBJ whole genome shotgun (WGS) entry which is preliminary data.</text>
</comment>
<gene>
    <name evidence="2" type="ORF">DLM46_09545</name>
</gene>
<dbReference type="InterPro" id="IPR022217">
    <property type="entry name" value="Prot_inh_I10_marinostatin"/>
</dbReference>
<dbReference type="AlphaFoldDB" id="A0A370NBZ8"/>
<dbReference type="Proteomes" id="UP000254875">
    <property type="component" value="Unassembled WGS sequence"/>
</dbReference>
<reference evidence="3" key="1">
    <citation type="submission" date="2018-05" db="EMBL/GenBank/DDBJ databases">
        <authorList>
            <person name="Feng T."/>
        </authorList>
    </citation>
    <scope>NUCLEOTIDE SEQUENCE [LARGE SCALE GENOMIC DNA]</scope>
    <source>
        <strain evidence="3">S27</strain>
    </source>
</reference>
<evidence type="ECO:0000313" key="3">
    <source>
        <dbReference type="Proteomes" id="UP000254875"/>
    </source>
</evidence>
<organism evidence="2 3">
    <name type="scientific">Paraburkholderia lacunae</name>
    <dbReference type="NCBI Taxonomy" id="2211104"/>
    <lineage>
        <taxon>Bacteria</taxon>
        <taxon>Pseudomonadati</taxon>
        <taxon>Pseudomonadota</taxon>
        <taxon>Betaproteobacteria</taxon>
        <taxon>Burkholderiales</taxon>
        <taxon>Burkholderiaceae</taxon>
        <taxon>Paraburkholderia</taxon>
    </lineage>
</organism>
<evidence type="ECO:0008006" key="4">
    <source>
        <dbReference type="Google" id="ProtNLM"/>
    </source>
</evidence>
<protein>
    <recommendedName>
        <fullName evidence="4">Microviridin/marinostatin family tricyclic proteinase inhibitor</fullName>
    </recommendedName>
</protein>
<dbReference type="EMBL" id="QHKS01000005">
    <property type="protein sequence ID" value="RDK03124.1"/>
    <property type="molecule type" value="Genomic_DNA"/>
</dbReference>
<dbReference type="OrthoDB" id="470372at2"/>
<dbReference type="RefSeq" id="WP_115100519.1">
    <property type="nucleotide sequence ID" value="NZ_QHKS01000005.1"/>
</dbReference>
<sequence>MSDVKIKDLSPVPFFAHFLEGQFSRELTGEEMKALRGGSAVTMAAPSDQEGVPIGELPDIQALLRSGLAPVQNNSLTPHPVTMAYPSDGEVAHVPR</sequence>
<keyword evidence="3" id="KW-1185">Reference proteome</keyword>
<feature type="region of interest" description="Disordered" evidence="1">
    <location>
        <begin position="75"/>
        <end position="96"/>
    </location>
</feature>
<accession>A0A370NBZ8</accession>
<name>A0A370NBZ8_9BURK</name>
<evidence type="ECO:0000313" key="2">
    <source>
        <dbReference type="EMBL" id="RDK03124.1"/>
    </source>
</evidence>
<dbReference type="Pfam" id="PF12559">
    <property type="entry name" value="Inhibitor_I10"/>
    <property type="match status" value="1"/>
</dbReference>